<feature type="binding site" evidence="7">
    <location>
        <begin position="135"/>
        <end position="138"/>
    </location>
    <ligand>
        <name>4-CDP-2-C-methyl-D-erythritol 2-phosphate</name>
        <dbReference type="ChEBI" id="CHEBI:57919"/>
    </ligand>
</feature>
<evidence type="ECO:0000256" key="3">
    <source>
        <dbReference type="ARBA" id="ARBA00012579"/>
    </source>
</evidence>
<feature type="binding site" evidence="7">
    <location>
        <begin position="37"/>
        <end position="38"/>
    </location>
    <ligand>
        <name>4-CDP-2-C-methyl-D-erythritol 2-phosphate</name>
        <dbReference type="ChEBI" id="CHEBI:57919"/>
    </ligand>
</feature>
<dbReference type="Proteomes" id="UP000823964">
    <property type="component" value="Unassembled WGS sequence"/>
</dbReference>
<keyword evidence="5 7" id="KW-0414">Isoprene biosynthesis</keyword>
<dbReference type="GO" id="GO:0008685">
    <property type="term" value="F:2-C-methyl-D-erythritol 2,4-cyclodiphosphate synthase activity"/>
    <property type="evidence" value="ECO:0007669"/>
    <property type="project" value="UniProtKB-UniRule"/>
</dbReference>
<comment type="similarity">
    <text evidence="7 8">Belongs to the IspF family.</text>
</comment>
<feature type="binding site" evidence="7">
    <location>
        <position position="45"/>
    </location>
    <ligand>
        <name>a divalent metal cation</name>
        <dbReference type="ChEBI" id="CHEBI:60240"/>
    </ligand>
</feature>
<feature type="site" description="Transition state stabilizer" evidence="7">
    <location>
        <position position="136"/>
    </location>
</feature>
<evidence type="ECO:0000259" key="9">
    <source>
        <dbReference type="Pfam" id="PF02542"/>
    </source>
</evidence>
<dbReference type="HAMAP" id="MF_00107">
    <property type="entry name" value="IspF"/>
    <property type="match status" value="1"/>
</dbReference>
<comment type="function">
    <text evidence="7">Involved in the biosynthesis of isopentenyl diphosphate (IPP) and dimethylallyl diphosphate (DMAPP), two major building blocks of isoprenoid compounds. Catalyzes the conversion of 4-diphosphocytidyl-2-C-methyl-D-erythritol 2-phosphate (CDP-ME2P) to 2-C-methyl-D-erythritol 2,4-cyclodiphosphate (ME-CPP) with a corresponding release of cytidine 5-monophosphate (CMP).</text>
</comment>
<dbReference type="Gene3D" id="3.30.1330.50">
    <property type="entry name" value="2-C-methyl-D-erythritol 2,4-cyclodiphosphate synthase"/>
    <property type="match status" value="1"/>
</dbReference>
<feature type="domain" description="2-C-methyl-D-erythritol 2,4-cyclodiphosphate synthase" evidence="9">
    <location>
        <begin position="5"/>
        <end position="157"/>
    </location>
</feature>
<evidence type="ECO:0000256" key="4">
    <source>
        <dbReference type="ARBA" id="ARBA00022723"/>
    </source>
</evidence>
<comment type="cofactor">
    <cofactor evidence="7">
        <name>a divalent metal cation</name>
        <dbReference type="ChEBI" id="CHEBI:60240"/>
    </cofactor>
    <text evidence="7">Binds 1 divalent metal cation per subunit.</text>
</comment>
<keyword evidence="6 7" id="KW-0456">Lyase</keyword>
<feature type="binding site" evidence="7">
    <location>
        <position position="10"/>
    </location>
    <ligand>
        <name>a divalent metal cation</name>
        <dbReference type="ChEBI" id="CHEBI:60240"/>
    </ligand>
</feature>
<comment type="caution">
    <text evidence="7">Lacks conserved residue(s) required for the propagation of feature annotation.</text>
</comment>
<feature type="binding site" evidence="7">
    <location>
        <begin position="10"/>
        <end position="12"/>
    </location>
    <ligand>
        <name>4-CDP-2-C-methyl-D-erythritol 2-phosphate</name>
        <dbReference type="ChEBI" id="CHEBI:57919"/>
    </ligand>
</feature>
<comment type="pathway">
    <text evidence="2 7">Isoprenoid biosynthesis; isopentenyl diphosphate biosynthesis via DXP pathway; isopentenyl diphosphate from 1-deoxy-D-xylulose 5-phosphate: step 4/6.</text>
</comment>
<dbReference type="EMBL" id="DXFQ01000075">
    <property type="protein sequence ID" value="HIX19835.1"/>
    <property type="molecule type" value="Genomic_DNA"/>
</dbReference>
<dbReference type="NCBIfam" id="TIGR00151">
    <property type="entry name" value="ispF"/>
    <property type="match status" value="1"/>
</dbReference>
<gene>
    <name evidence="7 10" type="primary">ispF</name>
    <name evidence="10" type="ORF">H9862_04435</name>
</gene>
<evidence type="ECO:0000313" key="11">
    <source>
        <dbReference type="Proteomes" id="UP000823964"/>
    </source>
</evidence>
<proteinExistence type="inferred from homology"/>
<dbReference type="InterPro" id="IPR020555">
    <property type="entry name" value="MECDP_synthase_CS"/>
</dbReference>
<dbReference type="Pfam" id="PF02542">
    <property type="entry name" value="YgbB"/>
    <property type="match status" value="1"/>
</dbReference>
<dbReference type="PROSITE" id="PS01350">
    <property type="entry name" value="ISPF"/>
    <property type="match status" value="1"/>
</dbReference>
<evidence type="ECO:0000256" key="2">
    <source>
        <dbReference type="ARBA" id="ARBA00004709"/>
    </source>
</evidence>
<comment type="caution">
    <text evidence="10">The sequence shown here is derived from an EMBL/GenBank/DDBJ whole genome shotgun (WGS) entry which is preliminary data.</text>
</comment>
<accession>A0A9D2AGY8</accession>
<dbReference type="InterPro" id="IPR003526">
    <property type="entry name" value="MECDP_synthase"/>
</dbReference>
<evidence type="ECO:0000256" key="1">
    <source>
        <dbReference type="ARBA" id="ARBA00000200"/>
    </source>
</evidence>
<dbReference type="InterPro" id="IPR036571">
    <property type="entry name" value="MECDP_synthase_sf"/>
</dbReference>
<reference evidence="10" key="1">
    <citation type="journal article" date="2021" name="PeerJ">
        <title>Extensive microbial diversity within the chicken gut microbiome revealed by metagenomics and culture.</title>
        <authorList>
            <person name="Gilroy R."/>
            <person name="Ravi A."/>
            <person name="Getino M."/>
            <person name="Pursley I."/>
            <person name="Horton D.L."/>
            <person name="Alikhan N.F."/>
            <person name="Baker D."/>
            <person name="Gharbi K."/>
            <person name="Hall N."/>
            <person name="Watson M."/>
            <person name="Adriaenssens E.M."/>
            <person name="Foster-Nyarko E."/>
            <person name="Jarju S."/>
            <person name="Secka A."/>
            <person name="Antonio M."/>
            <person name="Oren A."/>
            <person name="Chaudhuri R.R."/>
            <person name="La Ragione R."/>
            <person name="Hildebrand F."/>
            <person name="Pallen M.J."/>
        </authorList>
    </citation>
    <scope>NUCLEOTIDE SEQUENCE</scope>
    <source>
        <strain evidence="10">14975</strain>
    </source>
</reference>
<dbReference type="CDD" id="cd00554">
    <property type="entry name" value="MECDP_synthase"/>
    <property type="match status" value="1"/>
</dbReference>
<feature type="binding site" evidence="7">
    <location>
        <begin position="59"/>
        <end position="61"/>
    </location>
    <ligand>
        <name>4-CDP-2-C-methyl-D-erythritol 2-phosphate</name>
        <dbReference type="ChEBI" id="CHEBI:57919"/>
    </ligand>
</feature>
<keyword evidence="4 7" id="KW-0479">Metal-binding</keyword>
<dbReference type="SUPFAM" id="SSF69765">
    <property type="entry name" value="IpsF-like"/>
    <property type="match status" value="1"/>
</dbReference>
<reference evidence="10" key="2">
    <citation type="submission" date="2021-04" db="EMBL/GenBank/DDBJ databases">
        <authorList>
            <person name="Gilroy R."/>
        </authorList>
    </citation>
    <scope>NUCLEOTIDE SEQUENCE</scope>
    <source>
        <strain evidence="10">14975</strain>
    </source>
</reference>
<evidence type="ECO:0000256" key="5">
    <source>
        <dbReference type="ARBA" id="ARBA00023229"/>
    </source>
</evidence>
<comment type="catalytic activity">
    <reaction evidence="1 7 8">
        <text>4-CDP-2-C-methyl-D-erythritol 2-phosphate = 2-C-methyl-D-erythritol 2,4-cyclic diphosphate + CMP</text>
        <dbReference type="Rhea" id="RHEA:23864"/>
        <dbReference type="ChEBI" id="CHEBI:57919"/>
        <dbReference type="ChEBI" id="CHEBI:58483"/>
        <dbReference type="ChEBI" id="CHEBI:60377"/>
        <dbReference type="EC" id="4.6.1.12"/>
    </reaction>
</comment>
<dbReference type="AlphaFoldDB" id="A0A9D2AGY8"/>
<evidence type="ECO:0000256" key="8">
    <source>
        <dbReference type="RuleBase" id="RU004395"/>
    </source>
</evidence>
<dbReference type="PANTHER" id="PTHR43181">
    <property type="entry name" value="2-C-METHYL-D-ERYTHRITOL 2,4-CYCLODIPHOSPHATE SYNTHASE, CHLOROPLASTIC"/>
    <property type="match status" value="1"/>
</dbReference>
<organism evidence="10 11">
    <name type="scientific">Candidatus Akkermansia intestinigallinarum</name>
    <dbReference type="NCBI Taxonomy" id="2838431"/>
    <lineage>
        <taxon>Bacteria</taxon>
        <taxon>Pseudomonadati</taxon>
        <taxon>Verrucomicrobiota</taxon>
        <taxon>Verrucomicrobiia</taxon>
        <taxon>Verrucomicrobiales</taxon>
        <taxon>Akkermansiaceae</taxon>
        <taxon>Akkermansia</taxon>
    </lineage>
</organism>
<feature type="binding site" evidence="7">
    <location>
        <position position="12"/>
    </location>
    <ligand>
        <name>a divalent metal cation</name>
        <dbReference type="ChEBI" id="CHEBI:60240"/>
    </ligand>
</feature>
<dbReference type="GO" id="GO:0019288">
    <property type="term" value="P:isopentenyl diphosphate biosynthetic process, methylerythritol 4-phosphate pathway"/>
    <property type="evidence" value="ECO:0007669"/>
    <property type="project" value="UniProtKB-UniRule"/>
</dbReference>
<name>A0A9D2AGY8_9BACT</name>
<feature type="site" description="Transition state stabilizer" evidence="7">
    <location>
        <position position="37"/>
    </location>
</feature>
<dbReference type="GO" id="GO:0046872">
    <property type="term" value="F:metal ion binding"/>
    <property type="evidence" value="ECO:0007669"/>
    <property type="project" value="UniProtKB-KW"/>
</dbReference>
<evidence type="ECO:0000256" key="6">
    <source>
        <dbReference type="ARBA" id="ARBA00023239"/>
    </source>
</evidence>
<evidence type="ECO:0000256" key="7">
    <source>
        <dbReference type="HAMAP-Rule" id="MF_00107"/>
    </source>
</evidence>
<feature type="binding site" evidence="7">
    <location>
        <position position="145"/>
    </location>
    <ligand>
        <name>4-CDP-2-C-methyl-D-erythritol 2-phosphate</name>
        <dbReference type="ChEBI" id="CHEBI:57919"/>
    </ligand>
</feature>
<evidence type="ECO:0000313" key="10">
    <source>
        <dbReference type="EMBL" id="HIX19835.1"/>
    </source>
</evidence>
<comment type="subunit">
    <text evidence="7">Homotrimer.</text>
</comment>
<dbReference type="EC" id="4.6.1.12" evidence="3 7"/>
<protein>
    <recommendedName>
        <fullName evidence="3 7">2-C-methyl-D-erythritol 2,4-cyclodiphosphate synthase</fullName>
        <shortName evidence="7">MECDP-synthase</shortName>
        <shortName evidence="7">MECPP-synthase</shortName>
        <shortName evidence="7">MECPS</shortName>
        <ecNumber evidence="3 7">4.6.1.12</ecNumber>
    </recommendedName>
</protein>
<dbReference type="PANTHER" id="PTHR43181:SF1">
    <property type="entry name" value="2-C-METHYL-D-ERYTHRITOL 2,4-CYCLODIPHOSPHATE SYNTHASE, CHLOROPLASTIC"/>
    <property type="match status" value="1"/>
</dbReference>
<sequence>MITLTGLGYDIHRFAPEARPLWLGGVRVHESRGLDGHSDADVLCHALADALLGAIGEPDIGYWFPPGDPTCAGICSLRIVEKAVELLRAQGGRVANADCTLIAEAPKIMPFVPQMKETLAPILGISPRRIGIKATTNEKLGAIGRREGIAALATAAVMLPEETTV</sequence>
<dbReference type="GO" id="GO:0016114">
    <property type="term" value="P:terpenoid biosynthetic process"/>
    <property type="evidence" value="ECO:0007669"/>
    <property type="project" value="InterPro"/>
</dbReference>